<comment type="subcellular location">
    <subcellularLocation>
        <location evidence="1">Cell membrane</location>
        <topology evidence="1">Multi-pass membrane protein</topology>
    </subcellularLocation>
</comment>
<feature type="transmembrane region" description="Helical" evidence="6">
    <location>
        <begin position="280"/>
        <end position="303"/>
    </location>
</feature>
<evidence type="ECO:0000256" key="3">
    <source>
        <dbReference type="ARBA" id="ARBA00022692"/>
    </source>
</evidence>
<dbReference type="PANTHER" id="PTHR39087:SF2">
    <property type="entry name" value="UPF0104 MEMBRANE PROTEIN MJ1595"/>
    <property type="match status" value="1"/>
</dbReference>
<protein>
    <submittedName>
        <fullName evidence="7">Flippase-like domain-containing protein</fullName>
    </submittedName>
</protein>
<dbReference type="EMBL" id="CP088295">
    <property type="protein sequence ID" value="UUY04147.1"/>
    <property type="molecule type" value="Genomic_DNA"/>
</dbReference>
<evidence type="ECO:0000313" key="8">
    <source>
        <dbReference type="Proteomes" id="UP001058860"/>
    </source>
</evidence>
<keyword evidence="5 6" id="KW-0472">Membrane</keyword>
<dbReference type="RefSeq" id="WP_353864640.1">
    <property type="nucleotide sequence ID" value="NZ_CP088295.1"/>
</dbReference>
<reference evidence="8" key="1">
    <citation type="submission" date="2021-11" db="EMBL/GenBank/DDBJ databases">
        <title>Cultivation dependent microbiological survey of springs from the worlds oldest radium mine currently devoted to the extraction of radon-saturated water.</title>
        <authorList>
            <person name="Kapinusova G."/>
            <person name="Smrhova T."/>
            <person name="Strejcek M."/>
            <person name="Suman J."/>
            <person name="Jani K."/>
            <person name="Pajer P."/>
            <person name="Uhlik O."/>
        </authorList>
    </citation>
    <scope>NUCLEOTIDE SEQUENCE [LARGE SCALE GENOMIC DNA]</scope>
    <source>
        <strain evidence="8">J379</strain>
    </source>
</reference>
<accession>A0ABY5PIF3</accession>
<dbReference type="Pfam" id="PF03706">
    <property type="entry name" value="LPG_synthase_TM"/>
    <property type="match status" value="1"/>
</dbReference>
<keyword evidence="8" id="KW-1185">Reference proteome</keyword>
<evidence type="ECO:0000256" key="1">
    <source>
        <dbReference type="ARBA" id="ARBA00004651"/>
    </source>
</evidence>
<feature type="transmembrane region" description="Helical" evidence="6">
    <location>
        <begin position="156"/>
        <end position="176"/>
    </location>
</feature>
<dbReference type="InterPro" id="IPR022791">
    <property type="entry name" value="L-PG_synthase/AglD"/>
</dbReference>
<dbReference type="Proteomes" id="UP001058860">
    <property type="component" value="Chromosome"/>
</dbReference>
<feature type="transmembrane region" description="Helical" evidence="6">
    <location>
        <begin position="7"/>
        <end position="28"/>
    </location>
</feature>
<evidence type="ECO:0000256" key="2">
    <source>
        <dbReference type="ARBA" id="ARBA00022475"/>
    </source>
</evidence>
<organism evidence="7 8">
    <name type="scientific">Svornostia abyssi</name>
    <dbReference type="NCBI Taxonomy" id="2898438"/>
    <lineage>
        <taxon>Bacteria</taxon>
        <taxon>Bacillati</taxon>
        <taxon>Actinomycetota</taxon>
        <taxon>Thermoleophilia</taxon>
        <taxon>Solirubrobacterales</taxon>
        <taxon>Baekduiaceae</taxon>
        <taxon>Svornostia</taxon>
    </lineage>
</organism>
<keyword evidence="4 6" id="KW-1133">Transmembrane helix</keyword>
<feature type="transmembrane region" description="Helical" evidence="6">
    <location>
        <begin position="126"/>
        <end position="144"/>
    </location>
</feature>
<proteinExistence type="predicted"/>
<gene>
    <name evidence="7" type="ORF">LRS13_01060</name>
</gene>
<evidence type="ECO:0000256" key="6">
    <source>
        <dbReference type="SAM" id="Phobius"/>
    </source>
</evidence>
<keyword evidence="3 6" id="KW-0812">Transmembrane</keyword>
<name>A0ABY5PIF3_9ACTN</name>
<feature type="transmembrane region" description="Helical" evidence="6">
    <location>
        <begin position="40"/>
        <end position="58"/>
    </location>
</feature>
<evidence type="ECO:0000256" key="5">
    <source>
        <dbReference type="ARBA" id="ARBA00023136"/>
    </source>
</evidence>
<evidence type="ECO:0000256" key="4">
    <source>
        <dbReference type="ARBA" id="ARBA00022989"/>
    </source>
</evidence>
<keyword evidence="2" id="KW-1003">Cell membrane</keyword>
<evidence type="ECO:0000313" key="7">
    <source>
        <dbReference type="EMBL" id="UUY04147.1"/>
    </source>
</evidence>
<dbReference type="PANTHER" id="PTHR39087">
    <property type="entry name" value="UPF0104 MEMBRANE PROTEIN MJ1595"/>
    <property type="match status" value="1"/>
</dbReference>
<sequence length="322" mass="33789">MPEGRRWVRPLGWAVSVVSLAAVVWWALQQDAPTLPDTPETIAAFAGAIGLYAVAALVRGERWRLLLSECDVAAPRADCHALIWVGYMGNNVLPARAGDGMRAVFMAPRAKADLRTVVGTLLAERLLDIAVLAAGFVVLAWLAVGGRGFPELSTVAVVLAVLAAGVAVAVLAVAILHRRGLLHRVRELLGPVLHSTRLLRGRHGAEMVGATILIWGLELGVWWLCAEAAGLGIDPIEAGYILALSSMLALVPAAPGQAGTMDAAVLIGARALGRPQSASVAYLLLLRFVLLVPVTAVGFILLVTRYGGVARLRSARAGNIAS</sequence>